<accession>A0ABW3F209</accession>
<dbReference type="InterPro" id="IPR015168">
    <property type="entry name" value="SsuA/THI5"/>
</dbReference>
<dbReference type="EMBL" id="JBHTKB010000001">
    <property type="protein sequence ID" value="MFD0912444.1"/>
    <property type="molecule type" value="Genomic_DNA"/>
</dbReference>
<dbReference type="Proteomes" id="UP001597128">
    <property type="component" value="Unassembled WGS sequence"/>
</dbReference>
<keyword evidence="3" id="KW-1185">Reference proteome</keyword>
<dbReference type="PANTHER" id="PTHR30024">
    <property type="entry name" value="ALIPHATIC SULFONATES-BINDING PROTEIN-RELATED"/>
    <property type="match status" value="1"/>
</dbReference>
<evidence type="ECO:0000259" key="1">
    <source>
        <dbReference type="Pfam" id="PF09084"/>
    </source>
</evidence>
<dbReference type="Gene3D" id="3.40.190.10">
    <property type="entry name" value="Periplasmic binding protein-like II"/>
    <property type="match status" value="1"/>
</dbReference>
<proteinExistence type="predicted"/>
<name>A0ABW3F209_9PROT</name>
<reference evidence="3" key="1">
    <citation type="journal article" date="2019" name="Int. J. Syst. Evol. Microbiol.">
        <title>The Global Catalogue of Microorganisms (GCM) 10K type strain sequencing project: providing services to taxonomists for standard genome sequencing and annotation.</title>
        <authorList>
            <consortium name="The Broad Institute Genomics Platform"/>
            <consortium name="The Broad Institute Genome Sequencing Center for Infectious Disease"/>
            <person name="Wu L."/>
            <person name="Ma J."/>
        </authorList>
    </citation>
    <scope>NUCLEOTIDE SEQUENCE [LARGE SCALE GENOMIC DNA]</scope>
    <source>
        <strain evidence="3">CCUG 58412</strain>
    </source>
</reference>
<sequence>MSDPSTHKQPDTLWYTRCAVPTPLSLAVQSGWIENEFAPDGITIQSLRESASPADFQSHFDHHLPHSFRQGGSVPAIWARASGQQTRVIGLTWTDEYQSIISLPASRLRNIRDLKGCRIGIPKHDVSIDHHRASALRAFVVALATVGLSLKDVELVDLPDTPIEANPATGGPDWGQGRHSYVNELYALVKHQVDAIYVKDVRGAEVTHLLGAQVLFDLGFHPDSWVRISNCTPRPLTVNADTIEHHPHIVSRFLRRVVNAGDWAKKHPQQTLQLIARETGWAEPWVQRVYGQSVHQQLRLELSPHAIKGLEVLKDFLFEYGFLKQDFNIMDWVDHAPLDTLKAPVLSLHR</sequence>
<feature type="domain" description="SsuA/THI5-like" evidence="1">
    <location>
        <begin position="78"/>
        <end position="270"/>
    </location>
</feature>
<dbReference type="RefSeq" id="WP_379055383.1">
    <property type="nucleotide sequence ID" value="NZ_JBHTKB010000001.1"/>
</dbReference>
<dbReference type="Pfam" id="PF09084">
    <property type="entry name" value="NMT1"/>
    <property type="match status" value="1"/>
</dbReference>
<protein>
    <submittedName>
        <fullName evidence="2">ABC transporter substrate-binding protein</fullName>
    </submittedName>
</protein>
<dbReference type="SUPFAM" id="SSF53850">
    <property type="entry name" value="Periplasmic binding protein-like II"/>
    <property type="match status" value="1"/>
</dbReference>
<evidence type="ECO:0000313" key="2">
    <source>
        <dbReference type="EMBL" id="MFD0912444.1"/>
    </source>
</evidence>
<gene>
    <name evidence="2" type="ORF">ACFQ1Z_02685</name>
</gene>
<dbReference type="Gene3D" id="3.40.190.270">
    <property type="match status" value="1"/>
</dbReference>
<organism evidence="2 3">
    <name type="scientific">Methylophilus luteus</name>
    <dbReference type="NCBI Taxonomy" id="640108"/>
    <lineage>
        <taxon>Bacteria</taxon>
        <taxon>Pseudomonadati</taxon>
        <taxon>Pseudomonadota</taxon>
        <taxon>Betaproteobacteria</taxon>
        <taxon>Nitrosomonadales</taxon>
        <taxon>Methylophilaceae</taxon>
        <taxon>Methylophilus</taxon>
    </lineage>
</organism>
<evidence type="ECO:0000313" key="3">
    <source>
        <dbReference type="Proteomes" id="UP001597128"/>
    </source>
</evidence>
<comment type="caution">
    <text evidence="2">The sequence shown here is derived from an EMBL/GenBank/DDBJ whole genome shotgun (WGS) entry which is preliminary data.</text>
</comment>
<dbReference type="PANTHER" id="PTHR30024:SF42">
    <property type="entry name" value="ALIPHATIC SULFONATES-BINDING PROTEIN-RELATED"/>
    <property type="match status" value="1"/>
</dbReference>